<gene>
    <name evidence="2" type="ORF">ABNW52_08025</name>
</gene>
<dbReference type="InterPro" id="IPR018873">
    <property type="entry name" value="KilA-N_DNA-bd_domain"/>
</dbReference>
<dbReference type="PANTHER" id="PTHR36180:SF2">
    <property type="entry name" value="BRO FAMILY PROTEIN"/>
    <property type="match status" value="1"/>
</dbReference>
<keyword evidence="3" id="KW-1185">Reference proteome</keyword>
<dbReference type="EMBL" id="JBEFLD010000004">
    <property type="protein sequence ID" value="MEQ6290560.1"/>
    <property type="molecule type" value="Genomic_DNA"/>
</dbReference>
<comment type="caution">
    <text evidence="2">The sequence shown here is derived from an EMBL/GenBank/DDBJ whole genome shotgun (WGS) entry which is preliminary data.</text>
</comment>
<dbReference type="Pfam" id="PF10543">
    <property type="entry name" value="ORF6N"/>
    <property type="match status" value="1"/>
</dbReference>
<evidence type="ECO:0000313" key="3">
    <source>
        <dbReference type="Proteomes" id="UP001433638"/>
    </source>
</evidence>
<organism evidence="2 3">
    <name type="scientific">Vogesella oryzagri</name>
    <dbReference type="NCBI Taxonomy" id="3160864"/>
    <lineage>
        <taxon>Bacteria</taxon>
        <taxon>Pseudomonadati</taxon>
        <taxon>Pseudomonadota</taxon>
        <taxon>Betaproteobacteria</taxon>
        <taxon>Neisseriales</taxon>
        <taxon>Chromobacteriaceae</taxon>
        <taxon>Vogesella</taxon>
    </lineage>
</organism>
<evidence type="ECO:0000259" key="1">
    <source>
        <dbReference type="PROSITE" id="PS51750"/>
    </source>
</evidence>
<dbReference type="PROSITE" id="PS51750">
    <property type="entry name" value="BRO_N"/>
    <property type="match status" value="1"/>
</dbReference>
<sequence length="304" mass="33236">MSTLSQAVPAVFSFESYAIRTLTDEQGNPLFCGTDVCHVLGYQNPRLTIQKHCNTEGVSKRYAPSNGGNQETTFITEGNLYRLIVRSHKQEAVRFEKWLMDEVLPTIRQTGNYHMAPPVAQPSPAAANLYPPSVLQFNGVPVFTYSRLAASFGLDRSTLRGNVTAHPELFKVGEHYFKLSGTALRNFLLGNMHTGEVTRRSCRSLIIWSQDGAEAHAKLFPPAIAQRGRQALSEYMAGTSTPLPDEDDDQPLAPLALAPRMTQDTPTRIVLTFANTAALGAAMQDLLTLTSRHAVSLSMEGGAA</sequence>
<proteinExistence type="predicted"/>
<protein>
    <submittedName>
        <fullName evidence="2">BRO family protein</fullName>
    </submittedName>
</protein>
<name>A0ABV1M5F2_9NEIS</name>
<dbReference type="SMART" id="SM01040">
    <property type="entry name" value="Bro-N"/>
    <property type="match status" value="1"/>
</dbReference>
<feature type="domain" description="Bro-N" evidence="1">
    <location>
        <begin position="1"/>
        <end position="111"/>
    </location>
</feature>
<dbReference type="Proteomes" id="UP001433638">
    <property type="component" value="Unassembled WGS sequence"/>
</dbReference>
<dbReference type="PANTHER" id="PTHR36180">
    <property type="entry name" value="DNA-BINDING PROTEIN-RELATED-RELATED"/>
    <property type="match status" value="1"/>
</dbReference>
<evidence type="ECO:0000313" key="2">
    <source>
        <dbReference type="EMBL" id="MEQ6290560.1"/>
    </source>
</evidence>
<dbReference type="Pfam" id="PF02498">
    <property type="entry name" value="Bro-N"/>
    <property type="match status" value="1"/>
</dbReference>
<reference evidence="2" key="1">
    <citation type="submission" date="2024-06" db="EMBL/GenBank/DDBJ databases">
        <title>Genome sequence of Vogesella sp. MAHUQ-64.</title>
        <authorList>
            <person name="Huq M.A."/>
        </authorList>
    </citation>
    <scope>NUCLEOTIDE SEQUENCE</scope>
    <source>
        <strain evidence="2">MAHUQ-64</strain>
    </source>
</reference>
<accession>A0ABV1M5F2</accession>
<dbReference type="InterPro" id="IPR003497">
    <property type="entry name" value="BRO_N_domain"/>
</dbReference>
<dbReference type="RefSeq" id="WP_349586167.1">
    <property type="nucleotide sequence ID" value="NZ_JBEFLD010000004.1"/>
</dbReference>